<dbReference type="Proteomes" id="UP001519309">
    <property type="component" value="Unassembled WGS sequence"/>
</dbReference>
<evidence type="ECO:0000313" key="2">
    <source>
        <dbReference type="Proteomes" id="UP001519309"/>
    </source>
</evidence>
<gene>
    <name evidence="1" type="ORF">J2Z21_009280</name>
</gene>
<proteinExistence type="predicted"/>
<protein>
    <submittedName>
        <fullName evidence="1">Uncharacterized protein</fullName>
    </submittedName>
</protein>
<dbReference type="RefSeq" id="WP_159400025.1">
    <property type="nucleotide sequence ID" value="NZ_CP016279.1"/>
</dbReference>
<sequence>MDVFAGGPAAEQLALLVEGEGPAAEAAQLRRGQRPRRVDQDDVVRTGEAEELPQNDEPAFVGLGQGGQEGLDVVHVGQGICLRRLRTSF</sequence>
<evidence type="ECO:0000313" key="1">
    <source>
        <dbReference type="EMBL" id="MBP2056262.1"/>
    </source>
</evidence>
<dbReference type="EMBL" id="JAGGLP010000043">
    <property type="protein sequence ID" value="MBP2056262.1"/>
    <property type="molecule type" value="Genomic_DNA"/>
</dbReference>
<keyword evidence="2" id="KW-1185">Reference proteome</keyword>
<organism evidence="1 2">
    <name type="scientific">Streptomyces griseochromogenes</name>
    <dbReference type="NCBI Taxonomy" id="68214"/>
    <lineage>
        <taxon>Bacteria</taxon>
        <taxon>Bacillati</taxon>
        <taxon>Actinomycetota</taxon>
        <taxon>Actinomycetes</taxon>
        <taxon>Kitasatosporales</taxon>
        <taxon>Streptomycetaceae</taxon>
        <taxon>Streptomyces</taxon>
    </lineage>
</organism>
<comment type="caution">
    <text evidence="1">The sequence shown here is derived from an EMBL/GenBank/DDBJ whole genome shotgun (WGS) entry which is preliminary data.</text>
</comment>
<reference evidence="1 2" key="1">
    <citation type="submission" date="2021-03" db="EMBL/GenBank/DDBJ databases">
        <title>Genomic Encyclopedia of Type Strains, Phase IV (KMG-IV): sequencing the most valuable type-strain genomes for metagenomic binning, comparative biology and taxonomic classification.</title>
        <authorList>
            <person name="Goeker M."/>
        </authorList>
    </citation>
    <scope>NUCLEOTIDE SEQUENCE [LARGE SCALE GENOMIC DNA]</scope>
    <source>
        <strain evidence="1 2">DSM 40499</strain>
    </source>
</reference>
<accession>A0ABS4M9A5</accession>
<name>A0ABS4M9A5_9ACTN</name>